<evidence type="ECO:0000313" key="2">
    <source>
        <dbReference type="Proteomes" id="UP000827976"/>
    </source>
</evidence>
<accession>A0ACB7U8E5</accession>
<name>A0ACB7U8E5_DIOAL</name>
<protein>
    <submittedName>
        <fullName evidence="1">Clavaminate synthase-like protein</fullName>
    </submittedName>
</protein>
<reference evidence="2" key="1">
    <citation type="journal article" date="2022" name="Nat. Commun.">
        <title>Chromosome evolution and the genetic basis of agronomically important traits in greater yam.</title>
        <authorList>
            <person name="Bredeson J.V."/>
            <person name="Lyons J.B."/>
            <person name="Oniyinde I.O."/>
            <person name="Okereke N.R."/>
            <person name="Kolade O."/>
            <person name="Nnabue I."/>
            <person name="Nwadili C.O."/>
            <person name="Hribova E."/>
            <person name="Parker M."/>
            <person name="Nwogha J."/>
            <person name="Shu S."/>
            <person name="Carlson J."/>
            <person name="Kariba R."/>
            <person name="Muthemba S."/>
            <person name="Knop K."/>
            <person name="Barton G.J."/>
            <person name="Sherwood A.V."/>
            <person name="Lopez-Montes A."/>
            <person name="Asiedu R."/>
            <person name="Jamnadass R."/>
            <person name="Muchugi A."/>
            <person name="Goodstein D."/>
            <person name="Egesi C.N."/>
            <person name="Featherston J."/>
            <person name="Asfaw A."/>
            <person name="Simpson G.G."/>
            <person name="Dolezel J."/>
            <person name="Hendre P.S."/>
            <person name="Van Deynze A."/>
            <person name="Kumar P.L."/>
            <person name="Obidiegwu J.E."/>
            <person name="Bhattacharjee R."/>
            <person name="Rokhsar D.S."/>
        </authorList>
    </citation>
    <scope>NUCLEOTIDE SEQUENCE [LARGE SCALE GENOMIC DNA]</scope>
    <source>
        <strain evidence="2">cv. TDa95/00328</strain>
    </source>
</reference>
<proteinExistence type="predicted"/>
<dbReference type="Proteomes" id="UP000827976">
    <property type="component" value="Chromosome 18"/>
</dbReference>
<organism evidence="1 2">
    <name type="scientific">Dioscorea alata</name>
    <name type="common">Purple yam</name>
    <dbReference type="NCBI Taxonomy" id="55571"/>
    <lineage>
        <taxon>Eukaryota</taxon>
        <taxon>Viridiplantae</taxon>
        <taxon>Streptophyta</taxon>
        <taxon>Embryophyta</taxon>
        <taxon>Tracheophyta</taxon>
        <taxon>Spermatophyta</taxon>
        <taxon>Magnoliopsida</taxon>
        <taxon>Liliopsida</taxon>
        <taxon>Dioscoreales</taxon>
        <taxon>Dioscoreaceae</taxon>
        <taxon>Dioscorea</taxon>
    </lineage>
</organism>
<dbReference type="EMBL" id="CM037028">
    <property type="protein sequence ID" value="KAH7656599.1"/>
    <property type="molecule type" value="Genomic_DNA"/>
</dbReference>
<sequence length="694" mass="75459">MAAPSGNAGAVAPEKMQFPGGGELLADRQMLPDERDVFISWLKGEFVAANAIIDALIHHLRATGELGEYEHVFNVIQQRRFHWTPVLHMQHYFSIADVWNALQHAAWRKQQRRQFEHPALEKEFKRPGYGHRQGQGQGHRLENIKGSNNSLALSVRDGEEGEEKTKKSEEGNLKGEELLSEGKSLEVATEREIVGDNPSSDVDFSEKDGEHQVEAECGKLGPAASNGDCDKSHLSRTSNEACGHGVGGIPAQGEKHYHCPVPKEFFSKEANDGKMVNIVEGLKLYEKLLDSSEVSKLLSLVNELRVAGQRGEFQGPTIVIHKRPMKGHGRLMIQLGIPVAEAPLEDENFSGASWERRVKAIPSLLQDVLDRVIDLHILSDKPDFCVVDFFHEGDHSQPHLWPLWFGRPVCNLFLTECDMVFGKSVRIDSVGDYRGSLKLSLTPGDLLVIQGRSADVARHAIPSLRKERILLTFGKHQPMKNAPSEAPLFPSSTTPPPSHWGPPQIRSPGLTRHPSPKPYGAASTTGVLPAPSIRPQHMPPPNGIQPIFVAPAPVAPVPVTYAAHIPVPPASSGWTRAAPPRHPAPRLPLPGTGVFLPPSGPGLFPPASQLPMSPTSNEANCAPEVTENYNGAKKHSDNSSASPRNRLDGTPHKLGSNGNTNDGSSPSGKANGKEEQQCSNARKKVANKAITSAS</sequence>
<keyword evidence="2" id="KW-1185">Reference proteome</keyword>
<evidence type="ECO:0000313" key="1">
    <source>
        <dbReference type="EMBL" id="KAH7656599.1"/>
    </source>
</evidence>
<comment type="caution">
    <text evidence="1">The sequence shown here is derived from an EMBL/GenBank/DDBJ whole genome shotgun (WGS) entry which is preliminary data.</text>
</comment>
<gene>
    <name evidence="1" type="ORF">IHE45_18G085000</name>
</gene>